<feature type="transmembrane region" description="Helical" evidence="1">
    <location>
        <begin position="230"/>
        <end position="247"/>
    </location>
</feature>
<accession>A0ABY7KPD7</accession>
<dbReference type="EMBL" id="CP114413">
    <property type="protein sequence ID" value="WAZ25445.1"/>
    <property type="molecule type" value="Genomic_DNA"/>
</dbReference>
<feature type="transmembrane region" description="Helical" evidence="1">
    <location>
        <begin position="73"/>
        <end position="91"/>
    </location>
</feature>
<feature type="transmembrane region" description="Helical" evidence="1">
    <location>
        <begin position="267"/>
        <end position="294"/>
    </location>
</feature>
<evidence type="ECO:0000256" key="1">
    <source>
        <dbReference type="SAM" id="Phobius"/>
    </source>
</evidence>
<organism evidence="2 3">
    <name type="scientific">Streptomyces cinnabarinus</name>
    <dbReference type="NCBI Taxonomy" id="67287"/>
    <lineage>
        <taxon>Bacteria</taxon>
        <taxon>Bacillati</taxon>
        <taxon>Actinomycetota</taxon>
        <taxon>Actinomycetes</taxon>
        <taxon>Kitasatosporales</taxon>
        <taxon>Streptomycetaceae</taxon>
        <taxon>Streptomyces</taxon>
    </lineage>
</organism>
<sequence>MTDAQTSTNSSGKALFAAEFPGRRLRTRLRRAGPGTWTAIGALPVAVALWLFSLRDVRLDRMSDLGLLQVLPVTFWTALVVLTIGFCLAASDRRTPNGLFAAYVIALIAIIHATPSLLYPELRYAWAWKHVAVVDAMIRHNGQVPDAGGFDIYNQWPGFFQFNALLIKAAGLESPLGYAMWAQPLTNLLLIGPLVLIYRSITNNRRLVWGAVWIYYSCSWVAQDYFAPQAFAFLLFICVIALVVRQLPTSPRPNPDAARRGWPPARLILVLIIEAAIISSHPLTPMMLISALLLLSFPRRNRRVTLPALAGAIALTLIWDLTVARSYMSDHLGTLVSSLARPDANLWSGVSRLSDAASSQVVVAWIERGLTGSVFLLAAFAFAVRPWIRRTPLPLLVLAPLLPGLANAYGGEMVFRSYLFALPAAAFLVAALLFPPGGRMPVAMPVVGVLLLAMIGGLVFGYYGKEDENHFTAQEAAAARFVTTETPAGSLIISVTFAAPGIEMRYDRHENLQMVDRNLETRRLLVKDPLTGLDPLLAVAQGRPVYIVLNRAQEAAVYLNGDMPADFMRRLNSALAKAPDFTPVYRNEDAVVYRFDGTTEG</sequence>
<proteinExistence type="predicted"/>
<reference evidence="2" key="1">
    <citation type="submission" date="2022-12" db="EMBL/GenBank/DDBJ databases">
        <authorList>
            <person name="Ruckert C."/>
            <person name="Busche T."/>
            <person name="Kalinowski J."/>
            <person name="Wittmann C."/>
        </authorList>
    </citation>
    <scope>NUCLEOTIDE SEQUENCE</scope>
    <source>
        <strain evidence="2">DSM 40467</strain>
    </source>
</reference>
<keyword evidence="3" id="KW-1185">Reference proteome</keyword>
<feature type="transmembrane region" description="Helical" evidence="1">
    <location>
        <begin position="32"/>
        <end position="53"/>
    </location>
</feature>
<keyword evidence="1" id="KW-0472">Membrane</keyword>
<feature type="transmembrane region" description="Helical" evidence="1">
    <location>
        <begin position="362"/>
        <end position="384"/>
    </location>
</feature>
<keyword evidence="1" id="KW-0812">Transmembrane</keyword>
<feature type="transmembrane region" description="Helical" evidence="1">
    <location>
        <begin position="98"/>
        <end position="119"/>
    </location>
</feature>
<feature type="transmembrane region" description="Helical" evidence="1">
    <location>
        <begin position="442"/>
        <end position="463"/>
    </location>
</feature>
<dbReference type="RefSeq" id="WP_269662925.1">
    <property type="nucleotide sequence ID" value="NZ_CP114413.1"/>
</dbReference>
<evidence type="ECO:0000313" key="3">
    <source>
        <dbReference type="Proteomes" id="UP001164439"/>
    </source>
</evidence>
<dbReference type="Proteomes" id="UP001164439">
    <property type="component" value="Chromosome"/>
</dbReference>
<gene>
    <name evidence="2" type="ORF">STRCI_006946</name>
</gene>
<evidence type="ECO:0000313" key="2">
    <source>
        <dbReference type="EMBL" id="WAZ25445.1"/>
    </source>
</evidence>
<feature type="transmembrane region" description="Helical" evidence="1">
    <location>
        <begin position="306"/>
        <end position="328"/>
    </location>
</feature>
<feature type="transmembrane region" description="Helical" evidence="1">
    <location>
        <begin position="415"/>
        <end position="435"/>
    </location>
</feature>
<feature type="transmembrane region" description="Helical" evidence="1">
    <location>
        <begin position="178"/>
        <end position="198"/>
    </location>
</feature>
<protein>
    <submittedName>
        <fullName evidence="2">Glycosyltransferase</fullName>
    </submittedName>
</protein>
<keyword evidence="1" id="KW-1133">Transmembrane helix</keyword>
<name>A0ABY7KPD7_9ACTN</name>